<dbReference type="Proteomes" id="UP001497482">
    <property type="component" value="Chromosome 10"/>
</dbReference>
<dbReference type="AlphaFoldDB" id="A0AAV2J8S9"/>
<evidence type="ECO:0000313" key="1">
    <source>
        <dbReference type="EMBL" id="CAL1572160.1"/>
    </source>
</evidence>
<gene>
    <name evidence="1" type="ORF">KC01_LOCUS4203</name>
</gene>
<dbReference type="EMBL" id="OZ035832">
    <property type="protein sequence ID" value="CAL1572160.1"/>
    <property type="molecule type" value="Genomic_DNA"/>
</dbReference>
<name>A0AAV2J8S9_KNICA</name>
<sequence>MTYHCVKTDLSDDLRDDLSDDLSDDLRDDLREELCDWTVRMCGPMTWSKAVLVLCLLRSACCDEGPALNDPGGVGILTLVLDVCAPAEV</sequence>
<keyword evidence="2" id="KW-1185">Reference proteome</keyword>
<organism evidence="1 2">
    <name type="scientific">Knipowitschia caucasica</name>
    <name type="common">Caucasian dwarf goby</name>
    <name type="synonym">Pomatoschistus caucasicus</name>
    <dbReference type="NCBI Taxonomy" id="637954"/>
    <lineage>
        <taxon>Eukaryota</taxon>
        <taxon>Metazoa</taxon>
        <taxon>Chordata</taxon>
        <taxon>Craniata</taxon>
        <taxon>Vertebrata</taxon>
        <taxon>Euteleostomi</taxon>
        <taxon>Actinopterygii</taxon>
        <taxon>Neopterygii</taxon>
        <taxon>Teleostei</taxon>
        <taxon>Neoteleostei</taxon>
        <taxon>Acanthomorphata</taxon>
        <taxon>Gobiaria</taxon>
        <taxon>Gobiiformes</taxon>
        <taxon>Gobioidei</taxon>
        <taxon>Gobiidae</taxon>
        <taxon>Gobiinae</taxon>
        <taxon>Knipowitschia</taxon>
    </lineage>
</organism>
<evidence type="ECO:0000313" key="2">
    <source>
        <dbReference type="Proteomes" id="UP001497482"/>
    </source>
</evidence>
<protein>
    <submittedName>
        <fullName evidence="1">Uncharacterized protein</fullName>
    </submittedName>
</protein>
<proteinExistence type="predicted"/>
<reference evidence="1 2" key="1">
    <citation type="submission" date="2024-04" db="EMBL/GenBank/DDBJ databases">
        <authorList>
            <person name="Waldvogel A.-M."/>
            <person name="Schoenle A."/>
        </authorList>
    </citation>
    <scope>NUCLEOTIDE SEQUENCE [LARGE SCALE GENOMIC DNA]</scope>
</reference>
<accession>A0AAV2J8S9</accession>